<dbReference type="Pfam" id="PF13279">
    <property type="entry name" value="4HBT_2"/>
    <property type="match status" value="2"/>
</dbReference>
<dbReference type="Gene3D" id="3.30.870.10">
    <property type="entry name" value="Endonuclease Chain A"/>
    <property type="match status" value="4"/>
</dbReference>
<keyword evidence="13" id="KW-0472">Membrane</keyword>
<feature type="site" description="Interaction with DNA" evidence="11">
    <location>
        <position position="1194"/>
    </location>
</feature>
<feature type="transmembrane region" description="Helical" evidence="13">
    <location>
        <begin position="1539"/>
        <end position="1557"/>
    </location>
</feature>
<keyword evidence="3" id="KW-0540">Nuclease</keyword>
<dbReference type="CDD" id="cd09193">
    <property type="entry name" value="PLDc_mTdp1_1"/>
    <property type="match status" value="2"/>
</dbReference>
<dbReference type="InterPro" id="IPR010347">
    <property type="entry name" value="Tdp1"/>
</dbReference>
<dbReference type="GO" id="GO:0003690">
    <property type="term" value="F:double-stranded DNA binding"/>
    <property type="evidence" value="ECO:0007669"/>
    <property type="project" value="TreeGrafter"/>
</dbReference>
<feature type="non-terminal residue" evidence="15">
    <location>
        <position position="1738"/>
    </location>
</feature>
<evidence type="ECO:0000256" key="8">
    <source>
        <dbReference type="ARBA" id="ARBA00023242"/>
    </source>
</evidence>
<comment type="subcellular location">
    <subcellularLocation>
        <location evidence="1">Nucleus</location>
    </subcellularLocation>
</comment>
<feature type="compositionally biased region" description="Basic and acidic residues" evidence="12">
    <location>
        <begin position="729"/>
        <end position="748"/>
    </location>
</feature>
<evidence type="ECO:0000256" key="6">
    <source>
        <dbReference type="ARBA" id="ARBA00022839"/>
    </source>
</evidence>
<evidence type="ECO:0000256" key="5">
    <source>
        <dbReference type="ARBA" id="ARBA00022801"/>
    </source>
</evidence>
<evidence type="ECO:0000256" key="4">
    <source>
        <dbReference type="ARBA" id="ARBA00022763"/>
    </source>
</evidence>
<feature type="region of interest" description="Disordered" evidence="12">
    <location>
        <begin position="658"/>
        <end position="798"/>
    </location>
</feature>
<feature type="binding site" evidence="10">
    <location>
        <position position="942"/>
    </location>
    <ligand>
        <name>substrate</name>
    </ligand>
</feature>
<gene>
    <name evidence="15" type="ORF">DBV15_11415</name>
</gene>
<evidence type="ECO:0000256" key="9">
    <source>
        <dbReference type="PIRSR" id="PIRSR610347-1"/>
    </source>
</evidence>
<feature type="compositionally biased region" description="Basic and acidic residues" evidence="12">
    <location>
        <begin position="686"/>
        <end position="718"/>
    </location>
</feature>
<dbReference type="Proteomes" id="UP000310200">
    <property type="component" value="Unassembled WGS sequence"/>
</dbReference>
<dbReference type="InterPro" id="IPR029069">
    <property type="entry name" value="HotDog_dom_sf"/>
</dbReference>
<dbReference type="GO" id="GO:0004527">
    <property type="term" value="F:exonuclease activity"/>
    <property type="evidence" value="ECO:0007669"/>
    <property type="project" value="UniProtKB-KW"/>
</dbReference>
<dbReference type="GO" id="GO:0006281">
    <property type="term" value="P:DNA repair"/>
    <property type="evidence" value="ECO:0007669"/>
    <property type="project" value="UniProtKB-KW"/>
</dbReference>
<keyword evidence="6" id="KW-0269">Exonuclease</keyword>
<feature type="transmembrane region" description="Helical" evidence="13">
    <location>
        <begin position="1331"/>
        <end position="1353"/>
    </location>
</feature>
<dbReference type="Gene3D" id="3.10.129.10">
    <property type="entry name" value="Hotdog Thioesterase"/>
    <property type="match status" value="2"/>
</dbReference>
<evidence type="ECO:0000256" key="13">
    <source>
        <dbReference type="SAM" id="Phobius"/>
    </source>
</evidence>
<evidence type="ECO:0000256" key="11">
    <source>
        <dbReference type="PIRSR" id="PIRSR610347-3"/>
    </source>
</evidence>
<keyword evidence="13" id="KW-0812">Transmembrane</keyword>
<feature type="region of interest" description="Disordered" evidence="12">
    <location>
        <begin position="77"/>
        <end position="115"/>
    </location>
</feature>
<dbReference type="InterPro" id="IPR019406">
    <property type="entry name" value="APLF_PBZ"/>
</dbReference>
<comment type="caution">
    <text evidence="15">The sequence shown here is derived from an EMBL/GenBank/DDBJ whole genome shotgun (WGS) entry which is preliminary data.</text>
</comment>
<dbReference type="EMBL" id="QBLH01001600">
    <property type="protein sequence ID" value="TGZ51560.1"/>
    <property type="molecule type" value="Genomic_DNA"/>
</dbReference>
<evidence type="ECO:0000313" key="15">
    <source>
        <dbReference type="EMBL" id="TGZ51560.1"/>
    </source>
</evidence>
<organism evidence="15 16">
    <name type="scientific">Temnothorax longispinosus</name>
    <dbReference type="NCBI Taxonomy" id="300112"/>
    <lineage>
        <taxon>Eukaryota</taxon>
        <taxon>Metazoa</taxon>
        <taxon>Ecdysozoa</taxon>
        <taxon>Arthropoda</taxon>
        <taxon>Hexapoda</taxon>
        <taxon>Insecta</taxon>
        <taxon>Pterygota</taxon>
        <taxon>Neoptera</taxon>
        <taxon>Endopterygota</taxon>
        <taxon>Hymenoptera</taxon>
        <taxon>Apocrita</taxon>
        <taxon>Aculeata</taxon>
        <taxon>Formicoidea</taxon>
        <taxon>Formicidae</taxon>
        <taxon>Myrmicinae</taxon>
        <taxon>Temnothorax</taxon>
    </lineage>
</organism>
<feature type="active site" description="Nucleophile" evidence="9">
    <location>
        <position position="940"/>
    </location>
</feature>
<feature type="binding site" evidence="10">
    <location>
        <position position="1171"/>
    </location>
    <ligand>
        <name>substrate</name>
    </ligand>
</feature>
<evidence type="ECO:0000256" key="2">
    <source>
        <dbReference type="ARBA" id="ARBA00010205"/>
    </source>
</evidence>
<evidence type="ECO:0000259" key="14">
    <source>
        <dbReference type="Pfam" id="PF10283"/>
    </source>
</evidence>
<evidence type="ECO:0000256" key="10">
    <source>
        <dbReference type="PIRSR" id="PIRSR610347-2"/>
    </source>
</evidence>
<name>A0A4S2KPM5_9HYME</name>
<proteinExistence type="inferred from homology"/>
<feature type="compositionally biased region" description="Low complexity" evidence="12">
    <location>
        <begin position="774"/>
        <end position="786"/>
    </location>
</feature>
<dbReference type="STRING" id="300112.A0A4S2KPM5"/>
<dbReference type="GO" id="GO:0005634">
    <property type="term" value="C:nucleus"/>
    <property type="evidence" value="ECO:0007669"/>
    <property type="project" value="UniProtKB-SubCell"/>
</dbReference>
<dbReference type="Pfam" id="PF10283">
    <property type="entry name" value="zf-CCHH"/>
    <property type="match status" value="1"/>
</dbReference>
<dbReference type="PANTHER" id="PTHR12415">
    <property type="entry name" value="TYROSYL-DNA PHOSPHODIESTERASE 1"/>
    <property type="match status" value="1"/>
</dbReference>
<dbReference type="GO" id="GO:0017005">
    <property type="term" value="F:3'-tyrosyl-DNA phosphodiesterase activity"/>
    <property type="evidence" value="ECO:0007669"/>
    <property type="project" value="TreeGrafter"/>
</dbReference>
<dbReference type="SUPFAM" id="SSF56024">
    <property type="entry name" value="Phospholipase D/nuclease"/>
    <property type="match status" value="4"/>
</dbReference>
<evidence type="ECO:0000256" key="3">
    <source>
        <dbReference type="ARBA" id="ARBA00022722"/>
    </source>
</evidence>
<evidence type="ECO:0000256" key="1">
    <source>
        <dbReference type="ARBA" id="ARBA00004123"/>
    </source>
</evidence>
<keyword evidence="8" id="KW-0539">Nucleus</keyword>
<dbReference type="PANTHER" id="PTHR12415:SF0">
    <property type="entry name" value="TYROSYL-DNA PHOSPHODIESTERASE 1"/>
    <property type="match status" value="1"/>
</dbReference>
<keyword evidence="16" id="KW-1185">Reference proteome</keyword>
<accession>A0A4S2KPM5</accession>
<evidence type="ECO:0000313" key="16">
    <source>
        <dbReference type="Proteomes" id="UP000310200"/>
    </source>
</evidence>
<keyword evidence="13" id="KW-1133">Transmembrane helix</keyword>
<dbReference type="SUPFAM" id="SSF54637">
    <property type="entry name" value="Thioesterase/thiol ester dehydrase-isomerase"/>
    <property type="match status" value="2"/>
</dbReference>
<feature type="active site" description="Proton donor/acceptor" evidence="9">
    <location>
        <position position="1169"/>
    </location>
</feature>
<dbReference type="GO" id="GO:0003697">
    <property type="term" value="F:single-stranded DNA binding"/>
    <property type="evidence" value="ECO:0007669"/>
    <property type="project" value="TreeGrafter"/>
</dbReference>
<keyword evidence="4" id="KW-0227">DNA damage</keyword>
<reference evidence="15 16" key="1">
    <citation type="journal article" date="2019" name="Philos. Trans. R. Soc. Lond., B, Biol. Sci.">
        <title>Ant behaviour and brain gene expression of defending hosts depend on the ecological success of the intruding social parasite.</title>
        <authorList>
            <person name="Kaur R."/>
            <person name="Stoldt M."/>
            <person name="Jongepier E."/>
            <person name="Feldmeyer B."/>
            <person name="Menzel F."/>
            <person name="Bornberg-Bauer E."/>
            <person name="Foitzik S."/>
        </authorList>
    </citation>
    <scope>NUCLEOTIDE SEQUENCE [LARGE SCALE GENOMIC DNA]</scope>
    <source>
        <tissue evidence="15">Whole body</tissue>
    </source>
</reference>
<dbReference type="Pfam" id="PF06087">
    <property type="entry name" value="Tyr-DNA_phospho"/>
    <property type="match status" value="2"/>
</dbReference>
<feature type="compositionally biased region" description="Low complexity" evidence="12">
    <location>
        <begin position="667"/>
        <end position="682"/>
    </location>
</feature>
<evidence type="ECO:0000256" key="7">
    <source>
        <dbReference type="ARBA" id="ARBA00023204"/>
    </source>
</evidence>
<feature type="compositionally biased region" description="Low complexity" evidence="12">
    <location>
        <begin position="97"/>
        <end position="114"/>
    </location>
</feature>
<protein>
    <recommendedName>
        <fullName evidence="14">PBZ-type domain-containing protein</fullName>
    </recommendedName>
</protein>
<sequence>MCLETRGTEINTAGCLQLVHPKIQSSSAVYQVLKKIERDIRRQLLRRDKINSCKWIWKLRHSLEFWLMRIAKKESQETSETGSSVKNEMEQMSIEGSDQTQDSQQNISDSSSRNNEQDVIPLMSIVDMHQTCNSEESREEVRKMAIQITTQFGISIAEQGEFAKKYALSAPYHLFYTRVENSKETYNQQFSITFPEILDRSLGEIVNSLHLNFMVDVGWLCLQYLLAGQCTDMMILYGDRVDHLATLERVPSNITMIEVDMPTDFGCHHTKIMILQYKDNGIRVVVSTANLYLDDWENRTEGLWISPHLPLLPESARPNDGESPTGFKKDLVRYLNKYGYPALTQWIRAVRRADFSDVNVFLVASVPGSHKYKEANLWGFRKLAHVLSRHATLPPDAPEWPIIAQSSSVGNFGPKFNSWLLKDIIRCMSQETTKGLKSHPNFQFIYPSIQNYKQSFDYRYLISPLCYSAEMHSKQQWIVSQWKAKRTGRDCAMPHIKSYTRISPDLKRIPWFVLTSANLSKSAWGVQRSNLDINNYEAGVVFIPKLITGTTTFPIEDEEDDSAVPVFPIPYDLPLCRYEAGDSPYVNGCHLDPQEKKKRCPFMEKCYRKNPIHFVEELLVDQLDGTIEIPEVLHFACNDRSQLLDQLKVLQMVLRKERDRNKNNQMSVTSSSSSFKTQSLSTATSSKEDYRQKDLKEKVERHKEATVQKRQDKLKQMDAEAQALSRALTCEDRKESLESTKPKKRSQEATETGSSVTKKMRQMSIESSSHTKDSQQSISNTQSSSRNNERDANRGTSIMDMYEACDSEKSRKEVRKRAIQMMRQSGYTVSVVEPGEFAIKYAFSAPYHLFYTRVENSRETYNQQFSITFPEILDRSLGEIVNSLHLNFMVDVGWLCLQYLLAGQRTDMMILYGDRVDREKLSSNITMIEVDMPTKFSCHHTKIMILQYKDDGIRVIVSTANLYSDDWENRTQGLWISPHLPLLPESANPSDGESPTGFKKDLERYLNKYRHPALTQWIWAVRRADFSDVNVFLVASVPGTHKDNEADFWGYKKLAHVLSRHATLPPDAPQWPIVAQSSSIGSLGPNFESWLSKDIIPCMSRETTKGLKSHPRFQFIYPSIQNYKQSFDCRNLSCCLPYSTQVHSKQQWIESYLYQWKAKRTGRDRAMPHIKSYTRISPDLKSIPWFVLTSANLSKAAWGVQRNNHYIMNYEAGVAFIPKLITGTTTFPIEDEEDPAVPVFPIPYDLPLSRYESSDSPFVSDFLSSLGRTAFFLGNFFLSLDFATNSCPVASDAFSIKHQHESASSMRGSKPNSTIYHRTAEHGEIKMMTCWVLVGVFVAIVLIYGLVEFHYFLRMFFTVFLARYCKKRVHILDETVIYGICTTNDVDALLYHMNNARYLRELDFARVDFFERTDLYREVCSQGSGVVQGAATIRYRRFIKPLTIFKITSKIIYWDERSFFMEHRFITPSDGFIRAIAICRQRLLNCSADTVISALLNRRVKQNGNVEAGVTQVSPVRPEMPPEVSRWMENSERYAGRKLIMLCSCAVAIVAILYILFDVNYFLRIIFTIVWGRLFEKKKKLFDTTTIYGICSTQDVDLVLKHMNNARYLRELDFARFYFYDNSGIYDAVAKRGGGAVQGASTIRYRRAIPIFTPYKVTTKLIYWEDKHFYIEQQFISLTDNFIRAVVLSRQTVTGLKIPVADIIAEIEPETRRPEPTKELQLWLESMEESSQSLKKQK</sequence>
<keyword evidence="5" id="KW-0378">Hydrolase</keyword>
<comment type="similarity">
    <text evidence="2">Belongs to the tyrosyl-DNA phosphodiesterase family.</text>
</comment>
<feature type="domain" description="PBZ-type" evidence="14">
    <location>
        <begin position="597"/>
        <end position="616"/>
    </location>
</feature>
<keyword evidence="7" id="KW-0234">DNA repair</keyword>
<evidence type="ECO:0000256" key="12">
    <source>
        <dbReference type="SAM" id="MobiDB-lite"/>
    </source>
</evidence>
<dbReference type="CDD" id="cd00586">
    <property type="entry name" value="4HBT"/>
    <property type="match status" value="2"/>
</dbReference>